<name>A0A553RKR6_9TELE</name>
<feature type="region of interest" description="Disordered" evidence="1">
    <location>
        <begin position="77"/>
        <end position="120"/>
    </location>
</feature>
<keyword evidence="3" id="KW-1185">Reference proteome</keyword>
<dbReference type="PANTHER" id="PTHR44826">
    <property type="entry name" value="SPORE COAT PROTEIN SP85"/>
    <property type="match status" value="1"/>
</dbReference>
<sequence length="803" mass="89886">MSARPPRMRFCSRLLDPEDACRCSPHARWKRRDPPGTSPERNRQKEPSNSFKFSKAARSRGVRPFLSECSVEAPLSTKQRTTDRCPFRQAQLRAVRPSLSTRSSAAPNTEQKHKKSGHHERRAALFINQIEISSMRHQQIHHLQHTHQSRSQFHLRHTESLRGNGSDNITAAAPLCGSPETQQSPEPTAAYRPPASPVRPPHTALSREESTAHVNNILGITAVNLRTLRVLLVPLGQLQEIRHNLKENRTLFHVFLMIQPHSPARLFHIFVSHTFDQKVLQQVISHLGVTHASSCYESLLDGDALVEASLQPPPSSVLDPGGRRALVLEPGFRNKSRYDPHVPCSGGVAQWSDSALRWSVHTGAELQQQVYHVRRAQVSMNTQHRSIAQNLCMMIHIRPTQHQQPGHLREKEKPGVTEELGLLSLLPPDEPLSERGMNEHARPVPSLHQKHRQVLHPLLEVVPVQRTSYRPRIDGLVPALDQVKGELQIKERALTEGFEVSTELPEAAVVHPSIERDVVLDLWAAVDAVEDKPLQIIIDGLVLLQGIQGDLLEWQGLSNLLKGRRRGEVLKFVFEVKQELQNNINKLVDESVIGFKSCHISCLCASIDHPLTDPALIPSLHPSIHPTNHLSVHPSIHPTNHLSVHPSIHPTNHLSVHPSIQPTNQPTIYLFIHPSNQPSICPSIHPSNQPSICSSIHPTNHLSVHPSNHPTSHLPVHPSNHATNHLPVHPSIHPSIQPTIYLSIHPTSHSIYPSIHPSITCSDVLTVTTSLSQTGKLLMVLQRKETMAIDEDDEIFLWRDLPL</sequence>
<feature type="region of interest" description="Disordered" evidence="1">
    <location>
        <begin position="25"/>
        <end position="57"/>
    </location>
</feature>
<accession>A0A553RKR6</accession>
<evidence type="ECO:0000313" key="2">
    <source>
        <dbReference type="EMBL" id="TRZ02778.1"/>
    </source>
</evidence>
<gene>
    <name evidence="2" type="ORF">DNTS_017682</name>
</gene>
<dbReference type="OrthoDB" id="10070995at2759"/>
<feature type="compositionally biased region" description="Polar residues" evidence="1">
    <location>
        <begin position="98"/>
        <end position="109"/>
    </location>
</feature>
<evidence type="ECO:0000313" key="3">
    <source>
        <dbReference type="Proteomes" id="UP000316079"/>
    </source>
</evidence>
<dbReference type="InterPro" id="IPR051860">
    <property type="entry name" value="Plasmodium_CSP_Invasion"/>
</dbReference>
<dbReference type="AlphaFoldDB" id="A0A553RKR6"/>
<dbReference type="EMBL" id="SRMA01023884">
    <property type="protein sequence ID" value="TRZ02778.1"/>
    <property type="molecule type" value="Genomic_DNA"/>
</dbReference>
<comment type="caution">
    <text evidence="2">The sequence shown here is derived from an EMBL/GenBank/DDBJ whole genome shotgun (WGS) entry which is preliminary data.</text>
</comment>
<proteinExistence type="predicted"/>
<protein>
    <submittedName>
        <fullName evidence="2">Uncharacterized protein</fullName>
    </submittedName>
</protein>
<dbReference type="Proteomes" id="UP000316079">
    <property type="component" value="Unassembled WGS sequence"/>
</dbReference>
<reference evidence="2 3" key="1">
    <citation type="journal article" date="2019" name="Sci. Data">
        <title>Hybrid genome assembly and annotation of Danionella translucida.</title>
        <authorList>
            <person name="Kadobianskyi M."/>
            <person name="Schulze L."/>
            <person name="Schuelke M."/>
            <person name="Judkewitz B."/>
        </authorList>
    </citation>
    <scope>NUCLEOTIDE SEQUENCE [LARGE SCALE GENOMIC DNA]</scope>
    <source>
        <strain evidence="2 3">Bolton</strain>
    </source>
</reference>
<evidence type="ECO:0000256" key="1">
    <source>
        <dbReference type="SAM" id="MobiDB-lite"/>
    </source>
</evidence>
<dbReference type="PANTHER" id="PTHR44826:SF5">
    <property type="entry name" value="DYNEIN HEAVY CHAIN"/>
    <property type="match status" value="1"/>
</dbReference>
<feature type="region of interest" description="Disordered" evidence="1">
    <location>
        <begin position="177"/>
        <end position="203"/>
    </location>
</feature>
<organism evidence="2 3">
    <name type="scientific">Danionella cerebrum</name>
    <dbReference type="NCBI Taxonomy" id="2873325"/>
    <lineage>
        <taxon>Eukaryota</taxon>
        <taxon>Metazoa</taxon>
        <taxon>Chordata</taxon>
        <taxon>Craniata</taxon>
        <taxon>Vertebrata</taxon>
        <taxon>Euteleostomi</taxon>
        <taxon>Actinopterygii</taxon>
        <taxon>Neopterygii</taxon>
        <taxon>Teleostei</taxon>
        <taxon>Ostariophysi</taxon>
        <taxon>Cypriniformes</taxon>
        <taxon>Danionidae</taxon>
        <taxon>Danioninae</taxon>
        <taxon>Danionella</taxon>
    </lineage>
</organism>